<keyword evidence="1" id="KW-0805">Transcription regulation</keyword>
<dbReference type="InterPro" id="IPR041347">
    <property type="entry name" value="MftR_C"/>
</dbReference>
<evidence type="ECO:0000313" key="7">
    <source>
        <dbReference type="EMBL" id="GID15478.1"/>
    </source>
</evidence>
<dbReference type="InterPro" id="IPR050109">
    <property type="entry name" value="HTH-type_TetR-like_transc_reg"/>
</dbReference>
<keyword evidence="2 4" id="KW-0238">DNA-binding</keyword>
<reference evidence="7" key="1">
    <citation type="submission" date="2021-01" db="EMBL/GenBank/DDBJ databases">
        <title>Whole genome shotgun sequence of Actinocatenispora rupis NBRC 107355.</title>
        <authorList>
            <person name="Komaki H."/>
            <person name="Tamura T."/>
        </authorList>
    </citation>
    <scope>NUCLEOTIDE SEQUENCE</scope>
    <source>
        <strain evidence="7">NBRC 107355</strain>
    </source>
</reference>
<feature type="compositionally biased region" description="Basic residues" evidence="5">
    <location>
        <begin position="192"/>
        <end position="205"/>
    </location>
</feature>
<dbReference type="Pfam" id="PF00440">
    <property type="entry name" value="TetR_N"/>
    <property type="match status" value="1"/>
</dbReference>
<dbReference type="AlphaFoldDB" id="A0A8J3JGH0"/>
<name>A0A8J3JGH0_9ACTN</name>
<evidence type="ECO:0000256" key="5">
    <source>
        <dbReference type="SAM" id="MobiDB-lite"/>
    </source>
</evidence>
<evidence type="ECO:0000313" key="8">
    <source>
        <dbReference type="Proteomes" id="UP000612808"/>
    </source>
</evidence>
<dbReference type="Gene3D" id="1.10.357.10">
    <property type="entry name" value="Tetracycline Repressor, domain 2"/>
    <property type="match status" value="1"/>
</dbReference>
<dbReference type="SUPFAM" id="SSF46689">
    <property type="entry name" value="Homeodomain-like"/>
    <property type="match status" value="1"/>
</dbReference>
<dbReference type="GO" id="GO:0003700">
    <property type="term" value="F:DNA-binding transcription factor activity"/>
    <property type="evidence" value="ECO:0007669"/>
    <property type="project" value="TreeGrafter"/>
</dbReference>
<feature type="region of interest" description="Disordered" evidence="5">
    <location>
        <begin position="185"/>
        <end position="205"/>
    </location>
</feature>
<keyword evidence="8" id="KW-1185">Reference proteome</keyword>
<dbReference type="PRINTS" id="PR00455">
    <property type="entry name" value="HTHTETR"/>
</dbReference>
<evidence type="ECO:0000256" key="2">
    <source>
        <dbReference type="ARBA" id="ARBA00023125"/>
    </source>
</evidence>
<evidence type="ECO:0000259" key="6">
    <source>
        <dbReference type="PROSITE" id="PS50977"/>
    </source>
</evidence>
<evidence type="ECO:0000256" key="4">
    <source>
        <dbReference type="PROSITE-ProRule" id="PRU00335"/>
    </source>
</evidence>
<keyword evidence="3" id="KW-0804">Transcription</keyword>
<dbReference type="Pfam" id="PF17754">
    <property type="entry name" value="TetR_C_14"/>
    <property type="match status" value="1"/>
</dbReference>
<dbReference type="InterPro" id="IPR001647">
    <property type="entry name" value="HTH_TetR"/>
</dbReference>
<dbReference type="EMBL" id="BOMB01000043">
    <property type="protein sequence ID" value="GID15478.1"/>
    <property type="molecule type" value="Genomic_DNA"/>
</dbReference>
<dbReference type="InterPro" id="IPR009057">
    <property type="entry name" value="Homeodomain-like_sf"/>
</dbReference>
<feature type="domain" description="HTH tetR-type" evidence="6">
    <location>
        <begin position="6"/>
        <end position="66"/>
    </location>
</feature>
<dbReference type="PROSITE" id="PS50977">
    <property type="entry name" value="HTH_TETR_2"/>
    <property type="match status" value="1"/>
</dbReference>
<dbReference type="RefSeq" id="WP_203663817.1">
    <property type="nucleotide sequence ID" value="NZ_BAAAZM010000022.1"/>
</dbReference>
<feature type="DNA-binding region" description="H-T-H motif" evidence="4">
    <location>
        <begin position="29"/>
        <end position="48"/>
    </location>
</feature>
<dbReference type="PANTHER" id="PTHR30055:SF238">
    <property type="entry name" value="MYCOFACTOCIN BIOSYNTHESIS TRANSCRIPTIONAL REGULATOR MFTR-RELATED"/>
    <property type="match status" value="1"/>
</dbReference>
<evidence type="ECO:0000256" key="3">
    <source>
        <dbReference type="ARBA" id="ARBA00023163"/>
    </source>
</evidence>
<proteinExistence type="predicted"/>
<sequence length="205" mass="22356">MARWDPGTAQRLTRAALELCTEHGYDNVTVTQIAERAGITRRSYFRYFPDKREVLFAGSERLAPAVGDAVRAVEGDGAPLTVALTALARVGTLLVDHLDRTAERRAVIASSPELQERERTKTAAVTAAIGDALRHRGVDADRARTAAQLATVAFQNAFDRWIDAQGRTDIAACLDAAVAELRDTLTADTGRPHRPRRSPRTGRGR</sequence>
<organism evidence="7 8">
    <name type="scientific">Actinocatenispora rupis</name>
    <dbReference type="NCBI Taxonomy" id="519421"/>
    <lineage>
        <taxon>Bacteria</taxon>
        <taxon>Bacillati</taxon>
        <taxon>Actinomycetota</taxon>
        <taxon>Actinomycetes</taxon>
        <taxon>Micromonosporales</taxon>
        <taxon>Micromonosporaceae</taxon>
        <taxon>Actinocatenispora</taxon>
    </lineage>
</organism>
<dbReference type="GO" id="GO:0000976">
    <property type="term" value="F:transcription cis-regulatory region binding"/>
    <property type="evidence" value="ECO:0007669"/>
    <property type="project" value="TreeGrafter"/>
</dbReference>
<accession>A0A8J3JGH0</accession>
<gene>
    <name evidence="7" type="ORF">Aru02nite_63670</name>
</gene>
<dbReference type="PANTHER" id="PTHR30055">
    <property type="entry name" value="HTH-TYPE TRANSCRIPTIONAL REGULATOR RUTR"/>
    <property type="match status" value="1"/>
</dbReference>
<comment type="caution">
    <text evidence="7">The sequence shown here is derived from an EMBL/GenBank/DDBJ whole genome shotgun (WGS) entry which is preliminary data.</text>
</comment>
<protein>
    <submittedName>
        <fullName evidence="7">TetR family transcriptional regulator</fullName>
    </submittedName>
</protein>
<dbReference type="Proteomes" id="UP000612808">
    <property type="component" value="Unassembled WGS sequence"/>
</dbReference>
<evidence type="ECO:0000256" key="1">
    <source>
        <dbReference type="ARBA" id="ARBA00023015"/>
    </source>
</evidence>